<dbReference type="GeneID" id="9589383"/>
<evidence type="ECO:0000313" key="3">
    <source>
        <dbReference type="Proteomes" id="UP000007431"/>
    </source>
</evidence>
<reference evidence="2 3" key="1">
    <citation type="journal article" date="2010" name="Nat. Biotechnol.">
        <title>Genome sequence of the model mushroom Schizophyllum commune.</title>
        <authorList>
            <person name="Ohm R.A."/>
            <person name="de Jong J.F."/>
            <person name="Lugones L.G."/>
            <person name="Aerts A."/>
            <person name="Kothe E."/>
            <person name="Stajich J.E."/>
            <person name="de Vries R.P."/>
            <person name="Record E."/>
            <person name="Levasseur A."/>
            <person name="Baker S.E."/>
            <person name="Bartholomew K.A."/>
            <person name="Coutinho P.M."/>
            <person name="Erdmann S."/>
            <person name="Fowler T.J."/>
            <person name="Gathman A.C."/>
            <person name="Lombard V."/>
            <person name="Henrissat B."/>
            <person name="Knabe N."/>
            <person name="Kuees U."/>
            <person name="Lilly W.W."/>
            <person name="Lindquist E."/>
            <person name="Lucas S."/>
            <person name="Magnuson J.K."/>
            <person name="Piumi F."/>
            <person name="Raudaskoski M."/>
            <person name="Salamov A."/>
            <person name="Schmutz J."/>
            <person name="Schwarze F.W.M.R."/>
            <person name="vanKuyk P.A."/>
            <person name="Horton J.S."/>
            <person name="Grigoriev I.V."/>
            <person name="Woesten H.A.B."/>
        </authorList>
    </citation>
    <scope>NUCLEOTIDE SEQUENCE [LARGE SCALE GENOMIC DNA]</scope>
    <source>
        <strain evidence="3">H4-8 / FGSC 9210</strain>
    </source>
</reference>
<proteinExistence type="predicted"/>
<dbReference type="HOGENOM" id="CLU_585467_0_0_1"/>
<keyword evidence="3" id="KW-1185">Reference proteome</keyword>
<organism evidence="3">
    <name type="scientific">Schizophyllum commune (strain H4-8 / FGSC 9210)</name>
    <name type="common">Split gill fungus</name>
    <dbReference type="NCBI Taxonomy" id="578458"/>
    <lineage>
        <taxon>Eukaryota</taxon>
        <taxon>Fungi</taxon>
        <taxon>Dikarya</taxon>
        <taxon>Basidiomycota</taxon>
        <taxon>Agaricomycotina</taxon>
        <taxon>Agaricomycetes</taxon>
        <taxon>Agaricomycetidae</taxon>
        <taxon>Agaricales</taxon>
        <taxon>Schizophyllaceae</taxon>
        <taxon>Schizophyllum</taxon>
    </lineage>
</organism>
<protein>
    <submittedName>
        <fullName evidence="2">Uncharacterized protein</fullName>
    </submittedName>
</protein>
<gene>
    <name evidence="2" type="ORF">SCHCODRAFT_108710</name>
</gene>
<dbReference type="Proteomes" id="UP000007431">
    <property type="component" value="Unassembled WGS sequence"/>
</dbReference>
<dbReference type="EMBL" id="GL377306">
    <property type="protein sequence ID" value="EFI96702.1"/>
    <property type="molecule type" value="Genomic_DNA"/>
</dbReference>
<sequence>MPEKGTVCVIQIDPVKTLEETGDKKLALSARSLTAGKYLACITDTISSFVTPSRPDLYNVAFISEGVHSRVSNTGIDDTCAVAISPNKRVLHGRQPIVMSSNLLMAQPFMSIPIGETAKVRIASQLTPHRPQFKIPPNELARWREFSVQADTDGEDLDAFGSPTAPQEEWDQPGSPWAPELGIPRKKKDLPFVPDGEMDPTIRIVPPTPEVDDSGYYDPFGILVPPPPPVREPEPEVDDDRSCASSDTTITRGYIHDYPPSLLDAETFASDMVNYDDESLIRARGYYDDDASVDLFRIMYNKERREREPDELSEIDKQRELENPTRHLPIVNIDFDVDGAIRRGELCDFRQFYRERHTLDYIIRDRRREILWDMWKSAKESYSYYHAFIPGPLPIAKLRRAKAIVKHGREARQYLQKHKVADEESIICNIVQYKVGKRLEEQRLVSEQTKKPRIIGWRASWAAGITG</sequence>
<name>D8Q3Y7_SCHCM</name>
<dbReference type="RefSeq" id="XP_003031605.1">
    <property type="nucleotide sequence ID" value="XM_003031559.1"/>
</dbReference>
<dbReference type="AlphaFoldDB" id="D8Q3Y7"/>
<dbReference type="InParanoid" id="D8Q3Y7"/>
<dbReference type="VEuPathDB" id="FungiDB:SCHCODRAFT_02668235"/>
<dbReference type="KEGG" id="scm:SCHCO_02668235"/>
<accession>D8Q3Y7</accession>
<feature type="non-terminal residue" evidence="2">
    <location>
        <position position="467"/>
    </location>
</feature>
<evidence type="ECO:0000256" key="1">
    <source>
        <dbReference type="SAM" id="MobiDB-lite"/>
    </source>
</evidence>
<feature type="region of interest" description="Disordered" evidence="1">
    <location>
        <begin position="153"/>
        <end position="210"/>
    </location>
</feature>
<dbReference type="OrthoDB" id="10284330at2759"/>
<evidence type="ECO:0000313" key="2">
    <source>
        <dbReference type="EMBL" id="EFI96702.1"/>
    </source>
</evidence>